<protein>
    <recommendedName>
        <fullName evidence="3">Transposase (putative) YhgA-like domain-containing protein</fullName>
    </recommendedName>
</protein>
<comment type="caution">
    <text evidence="1">The sequence shown here is derived from an EMBL/GenBank/DDBJ whole genome shotgun (WGS) entry which is preliminary data.</text>
</comment>
<sequence length="284" mass="33008">MTTVTKHEDAVMKMGFDYFRDTILKTLNIHYEFVDSKPTEAIEIHIDNLYMDYNFWTTEDVIVHIEFQTTEDHVTDDLMRFHVYEAILMRKEKKKVITYVIYSGGIKKVKTKLDCGIYTYQVNPVYLTGHDADEIFQSVKAKIEAGEPLSEDDFANLTLTPLMTSKMCRKDVIKEAIQIVKQEKQLTAEKTMAMLYTLADKFLSAGELNEIKEVLAMTRLGQMLYDDGVKKGMERGIERGREEEARQNAALTARLLEENRLDDLKRSTEDREFKKQLLKKFGIE</sequence>
<dbReference type="Proteomes" id="UP001652338">
    <property type="component" value="Unassembled WGS sequence"/>
</dbReference>
<accession>A0ABT2SPS6</accession>
<organism evidence="1 2">
    <name type="scientific">Muricoprocola aceti</name>
    <dbReference type="NCBI Taxonomy" id="2981772"/>
    <lineage>
        <taxon>Bacteria</taxon>
        <taxon>Bacillati</taxon>
        <taxon>Bacillota</taxon>
        <taxon>Clostridia</taxon>
        <taxon>Lachnospirales</taxon>
        <taxon>Lachnospiraceae</taxon>
        <taxon>Muricoprocola</taxon>
    </lineage>
</organism>
<proteinExistence type="predicted"/>
<keyword evidence="2" id="KW-1185">Reference proteome</keyword>
<evidence type="ECO:0000313" key="2">
    <source>
        <dbReference type="Proteomes" id="UP001652338"/>
    </source>
</evidence>
<evidence type="ECO:0000313" key="1">
    <source>
        <dbReference type="EMBL" id="MCU6726481.1"/>
    </source>
</evidence>
<dbReference type="EMBL" id="JAOQKE010000026">
    <property type="protein sequence ID" value="MCU6726481.1"/>
    <property type="molecule type" value="Genomic_DNA"/>
</dbReference>
<evidence type="ECO:0008006" key="3">
    <source>
        <dbReference type="Google" id="ProtNLM"/>
    </source>
</evidence>
<name>A0ABT2SPS6_9FIRM</name>
<gene>
    <name evidence="1" type="ORF">OCV47_14315</name>
</gene>
<dbReference type="RefSeq" id="WP_262655730.1">
    <property type="nucleotide sequence ID" value="NZ_JAOQKE010000026.1"/>
</dbReference>
<reference evidence="1 2" key="1">
    <citation type="journal article" date="2021" name="ISME Commun">
        <title>Automated analysis of genomic sequences facilitates high-throughput and comprehensive description of bacteria.</title>
        <authorList>
            <person name="Hitch T.C.A."/>
        </authorList>
    </citation>
    <scope>NUCLEOTIDE SEQUENCE [LARGE SCALE GENOMIC DNA]</scope>
    <source>
        <strain evidence="1 2">Sanger_29</strain>
    </source>
</reference>